<dbReference type="Proteomes" id="UP001162834">
    <property type="component" value="Chromosome"/>
</dbReference>
<feature type="chain" id="PRO_5039250231" description="Right handed beta helix domain-containing protein" evidence="1">
    <location>
        <begin position="24"/>
        <end position="442"/>
    </location>
</feature>
<evidence type="ECO:0000313" key="3">
    <source>
        <dbReference type="Proteomes" id="UP001162834"/>
    </source>
</evidence>
<gene>
    <name evidence="2" type="ORF">DSM104329_01073</name>
</gene>
<protein>
    <recommendedName>
        <fullName evidence="4">Right handed beta helix domain-containing protein</fullName>
    </recommendedName>
</protein>
<dbReference type="RefSeq" id="WP_259314356.1">
    <property type="nucleotide sequence ID" value="NZ_CP087164.1"/>
</dbReference>
<dbReference type="InterPro" id="IPR011050">
    <property type="entry name" value="Pectin_lyase_fold/virulence"/>
</dbReference>
<sequence>MRVRTAISLAAVAGLVAAAPAAAADYPAPGRPGAVQKQPKGPLQTLRVCQAKSCRYRTIQRAVNKAKPGDTIRIADGTYREGVRVNGPKKRYIKLIGNVSDPSKVVIDVKGLKGAAPQNAILVNGANEVTLQGMTATHYKGNGFFITNATGYTMANLRAVLGGVYGIYAFNTIGGTIRDSTAAWNNDGGFYIGQTPPQDKPVRTLVTNIESYGNVLGWSGTNMRYVTITKSRFYNNGTGLAPNALTSEKYPPEEDNVITGNDIFWNNFNYYRGAPFPLRKQSAESTPYPVGVGLILFGGRRNIVENNNIHGNYLVGVAALQQLLLKDKSAQDLVGNQVRGNAFGADGTDLNGRDIFYDGNGSDNCFGPNTGVQATLPADGSTLMPCPYSGPNAFDAAVQAEAVNWAVGDPTHEAHWIVQPHAPIAGLTPLEHYDAYAGQKPE</sequence>
<dbReference type="SMART" id="SM00710">
    <property type="entry name" value="PbH1"/>
    <property type="match status" value="5"/>
</dbReference>
<dbReference type="SUPFAM" id="SSF51126">
    <property type="entry name" value="Pectin lyase-like"/>
    <property type="match status" value="1"/>
</dbReference>
<keyword evidence="1" id="KW-0732">Signal</keyword>
<reference evidence="2" key="1">
    <citation type="journal article" date="2022" name="Int. J. Syst. Evol. Microbiol.">
        <title>Pseudomonas aegrilactucae sp. nov. and Pseudomonas morbosilactucae sp. nov., pathogens causing bacterial rot of lettuce in Japan.</title>
        <authorList>
            <person name="Sawada H."/>
            <person name="Fujikawa T."/>
            <person name="Satou M."/>
        </authorList>
    </citation>
    <scope>NUCLEOTIDE SEQUENCE</scope>
    <source>
        <strain evidence="2">0166_1</strain>
    </source>
</reference>
<dbReference type="InterPro" id="IPR006626">
    <property type="entry name" value="PbH1"/>
</dbReference>
<dbReference type="InterPro" id="IPR012334">
    <property type="entry name" value="Pectin_lyas_fold"/>
</dbReference>
<keyword evidence="3" id="KW-1185">Reference proteome</keyword>
<feature type="signal peptide" evidence="1">
    <location>
        <begin position="1"/>
        <end position="23"/>
    </location>
</feature>
<evidence type="ECO:0008006" key="4">
    <source>
        <dbReference type="Google" id="ProtNLM"/>
    </source>
</evidence>
<dbReference type="EMBL" id="CP087164">
    <property type="protein sequence ID" value="UGS34692.1"/>
    <property type="molecule type" value="Genomic_DNA"/>
</dbReference>
<dbReference type="AlphaFoldDB" id="A0A9E7BZN8"/>
<dbReference type="KEGG" id="sbae:DSM104329_01073"/>
<evidence type="ECO:0000313" key="2">
    <source>
        <dbReference type="EMBL" id="UGS34692.1"/>
    </source>
</evidence>
<accession>A0A9E7BZN8</accession>
<dbReference type="Gene3D" id="2.160.20.10">
    <property type="entry name" value="Single-stranded right-handed beta-helix, Pectin lyase-like"/>
    <property type="match status" value="1"/>
</dbReference>
<name>A0A9E7BZN8_9ACTN</name>
<proteinExistence type="predicted"/>
<evidence type="ECO:0000256" key="1">
    <source>
        <dbReference type="SAM" id="SignalP"/>
    </source>
</evidence>
<organism evidence="2 3">
    <name type="scientific">Capillimicrobium parvum</name>
    <dbReference type="NCBI Taxonomy" id="2884022"/>
    <lineage>
        <taxon>Bacteria</taxon>
        <taxon>Bacillati</taxon>
        <taxon>Actinomycetota</taxon>
        <taxon>Thermoleophilia</taxon>
        <taxon>Solirubrobacterales</taxon>
        <taxon>Capillimicrobiaceae</taxon>
        <taxon>Capillimicrobium</taxon>
    </lineage>
</organism>